<feature type="region of interest" description="Disordered" evidence="5">
    <location>
        <begin position="1"/>
        <end position="44"/>
    </location>
</feature>
<feature type="domain" description="HhH-GPD" evidence="6">
    <location>
        <begin position="88"/>
        <end position="241"/>
    </location>
</feature>
<comment type="catalytic activity">
    <reaction evidence="1">
        <text>Hydrolysis of alkylated DNA, releasing 3-methyladenine, 3-methylguanine, 7-methylguanine and 7-methyladenine.</text>
        <dbReference type="EC" id="3.2.2.21"/>
    </reaction>
</comment>
<dbReference type="GO" id="GO:0043916">
    <property type="term" value="F:DNA-7-methylguanine glycosylase activity"/>
    <property type="evidence" value="ECO:0007669"/>
    <property type="project" value="TreeGrafter"/>
</dbReference>
<accession>A0A379MXI6</accession>
<evidence type="ECO:0000256" key="5">
    <source>
        <dbReference type="SAM" id="MobiDB-lite"/>
    </source>
</evidence>
<keyword evidence="7" id="KW-0378">Hydrolase</keyword>
<dbReference type="GO" id="GO:0032131">
    <property type="term" value="F:alkylated DNA binding"/>
    <property type="evidence" value="ECO:0007669"/>
    <property type="project" value="TreeGrafter"/>
</dbReference>
<name>A0A379MXI6_9PROT</name>
<dbReference type="InterPro" id="IPR003265">
    <property type="entry name" value="HhH-GPD_domain"/>
</dbReference>
<dbReference type="GO" id="GO:0006285">
    <property type="term" value="P:base-excision repair, AP site formation"/>
    <property type="evidence" value="ECO:0007669"/>
    <property type="project" value="TreeGrafter"/>
</dbReference>
<evidence type="ECO:0000256" key="1">
    <source>
        <dbReference type="ARBA" id="ARBA00000086"/>
    </source>
</evidence>
<dbReference type="GO" id="GO:0006307">
    <property type="term" value="P:DNA alkylation repair"/>
    <property type="evidence" value="ECO:0007669"/>
    <property type="project" value="TreeGrafter"/>
</dbReference>
<evidence type="ECO:0000313" key="7">
    <source>
        <dbReference type="EMBL" id="SUE37533.1"/>
    </source>
</evidence>
<reference evidence="7 8" key="1">
    <citation type="submission" date="2018-06" db="EMBL/GenBank/DDBJ databases">
        <authorList>
            <consortium name="Pathogen Informatics"/>
            <person name="Doyle S."/>
        </authorList>
    </citation>
    <scope>NUCLEOTIDE SEQUENCE [LARGE SCALE GENOMIC DNA]</scope>
    <source>
        <strain evidence="7 8">NCTC13291</strain>
    </source>
</reference>
<dbReference type="Gene3D" id="1.10.340.30">
    <property type="entry name" value="Hypothetical protein, domain 2"/>
    <property type="match status" value="1"/>
</dbReference>
<dbReference type="Gene3D" id="1.10.1670.40">
    <property type="match status" value="1"/>
</dbReference>
<gene>
    <name evidence="7" type="primary">alkA_2</name>
    <name evidence="7" type="ORF">NCTC13291_00182</name>
</gene>
<dbReference type="SUPFAM" id="SSF48150">
    <property type="entry name" value="DNA-glycosylase"/>
    <property type="match status" value="1"/>
</dbReference>
<evidence type="ECO:0000256" key="2">
    <source>
        <dbReference type="ARBA" id="ARBA00012000"/>
    </source>
</evidence>
<keyword evidence="4" id="KW-0234">DNA repair</keyword>
<dbReference type="GO" id="GO:0008725">
    <property type="term" value="F:DNA-3-methyladenine glycosylase activity"/>
    <property type="evidence" value="ECO:0007669"/>
    <property type="project" value="TreeGrafter"/>
</dbReference>
<dbReference type="PANTHER" id="PTHR43003">
    <property type="entry name" value="DNA-3-METHYLADENINE GLYCOSYLASE"/>
    <property type="match status" value="1"/>
</dbReference>
<dbReference type="InterPro" id="IPR011257">
    <property type="entry name" value="DNA_glycosylase"/>
</dbReference>
<dbReference type="Proteomes" id="UP000254919">
    <property type="component" value="Unassembled WGS sequence"/>
</dbReference>
<dbReference type="GO" id="GO:0005737">
    <property type="term" value="C:cytoplasm"/>
    <property type="evidence" value="ECO:0007669"/>
    <property type="project" value="TreeGrafter"/>
</dbReference>
<dbReference type="InterPro" id="IPR051912">
    <property type="entry name" value="Alkylbase_DNA_Glycosylase/TA"/>
</dbReference>
<dbReference type="PANTHER" id="PTHR43003:SF5">
    <property type="entry name" value="DNA-3-METHYLADENINE GLYCOSYLASE"/>
    <property type="match status" value="1"/>
</dbReference>
<sequence length="254" mass="26896">MTLQGALHGGCSGTGQTALTPLSPIVPPPVSPLPPSEQFDADAPPGLDAARRLLLLADPALSRVEEVAGPLPWRTRPRGFPGLLRAICGQMISDRAATAIWLRLAALPGALTPEGLLRLDDAALCGTAGLSRPKAAHARALALAVVERRLRPEELPGMGDAEALAHLTAIPGLGRWTAQVHLLFAEGREDIFPDGDLALAAGLAHLRGLPARPAPRELARLAASWAPQRSLAARLIWHWWRHATYPPALLRPPG</sequence>
<dbReference type="Pfam" id="PF00730">
    <property type="entry name" value="HhH-GPD"/>
    <property type="match status" value="1"/>
</dbReference>
<evidence type="ECO:0000259" key="6">
    <source>
        <dbReference type="SMART" id="SM00478"/>
    </source>
</evidence>
<evidence type="ECO:0000313" key="8">
    <source>
        <dbReference type="Proteomes" id="UP000254919"/>
    </source>
</evidence>
<dbReference type="EC" id="3.2.2.21" evidence="2"/>
<proteinExistence type="predicted"/>
<dbReference type="EMBL" id="UGVN01000001">
    <property type="protein sequence ID" value="SUE37533.1"/>
    <property type="molecule type" value="Genomic_DNA"/>
</dbReference>
<keyword evidence="7" id="KW-0326">Glycosidase</keyword>
<evidence type="ECO:0000256" key="4">
    <source>
        <dbReference type="ARBA" id="ARBA00023204"/>
    </source>
</evidence>
<dbReference type="SMART" id="SM00478">
    <property type="entry name" value="ENDO3c"/>
    <property type="match status" value="1"/>
</dbReference>
<organism evidence="7 8">
    <name type="scientific">Roseomonas mucosa</name>
    <dbReference type="NCBI Taxonomy" id="207340"/>
    <lineage>
        <taxon>Bacteria</taxon>
        <taxon>Pseudomonadati</taxon>
        <taxon>Pseudomonadota</taxon>
        <taxon>Alphaproteobacteria</taxon>
        <taxon>Acetobacterales</taxon>
        <taxon>Roseomonadaceae</taxon>
        <taxon>Roseomonas</taxon>
    </lineage>
</organism>
<keyword evidence="3" id="KW-0227">DNA damage</keyword>
<evidence type="ECO:0000256" key="3">
    <source>
        <dbReference type="ARBA" id="ARBA00022763"/>
    </source>
</evidence>
<dbReference type="GO" id="GO:0032993">
    <property type="term" value="C:protein-DNA complex"/>
    <property type="evidence" value="ECO:0007669"/>
    <property type="project" value="TreeGrafter"/>
</dbReference>
<dbReference type="RefSeq" id="WP_019459379.1">
    <property type="nucleotide sequence ID" value="NZ_AP031462.1"/>
</dbReference>
<dbReference type="GeneID" id="99635207"/>
<protein>
    <recommendedName>
        <fullName evidence="2">DNA-3-methyladenine glycosylase II</fullName>
        <ecNumber evidence="2">3.2.2.21</ecNumber>
    </recommendedName>
</protein>
<dbReference type="AlphaFoldDB" id="A0A379MXI6"/>
<feature type="compositionally biased region" description="Pro residues" evidence="5">
    <location>
        <begin position="24"/>
        <end position="35"/>
    </location>
</feature>